<dbReference type="Pfam" id="PF18975">
    <property type="entry name" value="DUF5711"/>
    <property type="match status" value="1"/>
</dbReference>
<evidence type="ECO:0008006" key="4">
    <source>
        <dbReference type="Google" id="ProtNLM"/>
    </source>
</evidence>
<evidence type="ECO:0000256" key="1">
    <source>
        <dbReference type="SAM" id="MobiDB-lite"/>
    </source>
</evidence>
<comment type="caution">
    <text evidence="2">The sequence shown here is derived from an EMBL/GenBank/DDBJ whole genome shotgun (WGS) entry which is preliminary data.</text>
</comment>
<feature type="region of interest" description="Disordered" evidence="1">
    <location>
        <begin position="416"/>
        <end position="453"/>
    </location>
</feature>
<dbReference type="Proteomes" id="UP000070539">
    <property type="component" value="Unassembled WGS sequence"/>
</dbReference>
<accession>A0A136WB07</accession>
<keyword evidence="3" id="KW-1185">Reference proteome</keyword>
<gene>
    <name evidence="2" type="ORF">CLNEO_29050</name>
</gene>
<reference evidence="2 3" key="1">
    <citation type="submission" date="2016-01" db="EMBL/GenBank/DDBJ databases">
        <title>Genome sequence of Clostridium neopropionicum X4, DSM-3847.</title>
        <authorList>
            <person name="Poehlein A."/>
            <person name="Beck M.H."/>
            <person name="Bengelsdorf F.R."/>
            <person name="Daniel R."/>
            <person name="Duerre P."/>
        </authorList>
    </citation>
    <scope>NUCLEOTIDE SEQUENCE [LARGE SCALE GENOMIC DNA]</scope>
    <source>
        <strain evidence="2 3">DSM-3847</strain>
    </source>
</reference>
<name>A0A136WB07_9FIRM</name>
<proteinExistence type="predicted"/>
<sequence length="453" mass="49208">MGKRQKEQKTKDKGLIALLSALIVVGALAGFVYIDTFYGAARLQSYFSSVFQSVSQGERAEDVVESQEKMAIDESGRTVFVTFGESFLLCTKDGVKFFNEMGDRKWNDTFNMTVPQMVSEGKFVAVGDISGKTVRVYGENGLLYSVQTDGDLVQFALNINGYLSVISKGESAYSIQIYNAGGTLLKGRVEESDGVFPLASDVSDDNKAFAVSYLDTTDIEPIGRVLFFYINPNDSENYTDSMFAGVEKSDEMIPMIGFMQGGLLTAVSDLAIYGISSAGQEVWKYPLENRLQQVSLSNKSNVVLALGDGIANKDGREEGTICWIDNSGKESASYQGGGEIDYLQSSAQGVIIGVDKVYSGLKNSGKLAWSYRATTDVRDILPMGSLERVMLVTKNQAMITAMKGSQTGNPVVLEKTESEHEVVGGMAGTEETLPEEEPSSEEGQNTNEEEPQP</sequence>
<evidence type="ECO:0000313" key="3">
    <source>
        <dbReference type="Proteomes" id="UP000070539"/>
    </source>
</evidence>
<protein>
    <recommendedName>
        <fullName evidence="4">Outer membrane protein assembly factor BamB</fullName>
    </recommendedName>
</protein>
<dbReference type="InterPro" id="IPR043765">
    <property type="entry name" value="DUF5711"/>
</dbReference>
<dbReference type="OrthoDB" id="1779345at2"/>
<dbReference type="RefSeq" id="WP_066090922.1">
    <property type="nucleotide sequence ID" value="NZ_LRVM01000017.1"/>
</dbReference>
<organism evidence="2 3">
    <name type="scientific">Anaerotignum neopropionicum</name>
    <dbReference type="NCBI Taxonomy" id="36847"/>
    <lineage>
        <taxon>Bacteria</taxon>
        <taxon>Bacillati</taxon>
        <taxon>Bacillota</taxon>
        <taxon>Clostridia</taxon>
        <taxon>Lachnospirales</taxon>
        <taxon>Anaerotignaceae</taxon>
        <taxon>Anaerotignum</taxon>
    </lineage>
</organism>
<dbReference type="AlphaFoldDB" id="A0A136WB07"/>
<dbReference type="EMBL" id="LRVM01000017">
    <property type="protein sequence ID" value="KXL51700.1"/>
    <property type="molecule type" value="Genomic_DNA"/>
</dbReference>
<dbReference type="STRING" id="36847.CLNEO_29050"/>
<evidence type="ECO:0000313" key="2">
    <source>
        <dbReference type="EMBL" id="KXL51700.1"/>
    </source>
</evidence>